<dbReference type="InterPro" id="IPR000719">
    <property type="entry name" value="Prot_kinase_dom"/>
</dbReference>
<dbReference type="EMBL" id="LXWW01000421">
    <property type="protein sequence ID" value="OAO13313.1"/>
    <property type="molecule type" value="Genomic_DNA"/>
</dbReference>
<keyword evidence="11" id="KW-0812">Transmembrane</keyword>
<comment type="catalytic activity">
    <reaction evidence="8">
        <text>L-threonyl-[protein] + ATP = O-phospho-L-threonyl-[protein] + ADP + H(+)</text>
        <dbReference type="Rhea" id="RHEA:46608"/>
        <dbReference type="Rhea" id="RHEA-COMP:11060"/>
        <dbReference type="Rhea" id="RHEA-COMP:11605"/>
        <dbReference type="ChEBI" id="CHEBI:15378"/>
        <dbReference type="ChEBI" id="CHEBI:30013"/>
        <dbReference type="ChEBI" id="CHEBI:30616"/>
        <dbReference type="ChEBI" id="CHEBI:61977"/>
        <dbReference type="ChEBI" id="CHEBI:456216"/>
        <dbReference type="EC" id="2.7.11.1"/>
    </reaction>
</comment>
<dbReference type="InterPro" id="IPR032675">
    <property type="entry name" value="LRR_dom_sf"/>
</dbReference>
<evidence type="ECO:0000313" key="14">
    <source>
        <dbReference type="Proteomes" id="UP000078348"/>
    </source>
</evidence>
<evidence type="ECO:0000256" key="7">
    <source>
        <dbReference type="ARBA" id="ARBA00022840"/>
    </source>
</evidence>
<keyword evidence="4" id="KW-0808">Transferase</keyword>
<dbReference type="PROSITE" id="PS00107">
    <property type="entry name" value="PROTEIN_KINASE_ATP"/>
    <property type="match status" value="1"/>
</dbReference>
<dbReference type="EC" id="2.7.11.1" evidence="2"/>
<gene>
    <name evidence="13" type="ORF">AV274_4988</name>
</gene>
<feature type="binding site" evidence="10">
    <location>
        <position position="40"/>
    </location>
    <ligand>
        <name>ATP</name>
        <dbReference type="ChEBI" id="CHEBI:30616"/>
    </ligand>
</feature>
<evidence type="ECO:0000256" key="5">
    <source>
        <dbReference type="ARBA" id="ARBA00022741"/>
    </source>
</evidence>
<reference evidence="13 14" key="1">
    <citation type="submission" date="2016-05" db="EMBL/GenBank/DDBJ databases">
        <title>Nuclear genome of Blastocystis sp. subtype 1 NandII.</title>
        <authorList>
            <person name="Gentekaki E."/>
            <person name="Curtis B."/>
            <person name="Stairs C."/>
            <person name="Eme L."/>
            <person name="Herman E."/>
            <person name="Klimes V."/>
            <person name="Arias M.C."/>
            <person name="Elias M."/>
            <person name="Hilliou F."/>
            <person name="Klute M."/>
            <person name="Malik S.-B."/>
            <person name="Pightling A."/>
            <person name="Rachubinski R."/>
            <person name="Salas D."/>
            <person name="Schlacht A."/>
            <person name="Suga H."/>
            <person name="Archibald J."/>
            <person name="Ball S.G."/>
            <person name="Clark G."/>
            <person name="Dacks J."/>
            <person name="Van Der Giezen M."/>
            <person name="Tsaousis A."/>
            <person name="Roger A."/>
        </authorList>
    </citation>
    <scope>NUCLEOTIDE SEQUENCE [LARGE SCALE GENOMIC DNA]</scope>
    <source>
        <strain evidence="14">ATCC 50177 / NandII</strain>
    </source>
</reference>
<evidence type="ECO:0000256" key="4">
    <source>
        <dbReference type="ARBA" id="ARBA00022679"/>
    </source>
</evidence>
<organism evidence="13 14">
    <name type="scientific">Blastocystis sp. subtype 1 (strain ATCC 50177 / NandII)</name>
    <dbReference type="NCBI Taxonomy" id="478820"/>
    <lineage>
        <taxon>Eukaryota</taxon>
        <taxon>Sar</taxon>
        <taxon>Stramenopiles</taxon>
        <taxon>Bigyra</taxon>
        <taxon>Opalozoa</taxon>
        <taxon>Opalinata</taxon>
        <taxon>Blastocystidae</taxon>
        <taxon>Blastocystis</taxon>
    </lineage>
</organism>
<dbReference type="GO" id="GO:0005524">
    <property type="term" value="F:ATP binding"/>
    <property type="evidence" value="ECO:0007669"/>
    <property type="project" value="UniProtKB-UniRule"/>
</dbReference>
<feature type="domain" description="Protein kinase" evidence="12">
    <location>
        <begin position="10"/>
        <end position="258"/>
    </location>
</feature>
<keyword evidence="6 13" id="KW-0418">Kinase</keyword>
<dbReference type="PANTHER" id="PTHR48012:SF10">
    <property type="entry name" value="FI20177P1"/>
    <property type="match status" value="1"/>
</dbReference>
<dbReference type="Gene3D" id="3.80.10.10">
    <property type="entry name" value="Ribonuclease Inhibitor"/>
    <property type="match status" value="3"/>
</dbReference>
<dbReference type="Pfam" id="PF13306">
    <property type="entry name" value="LRR_5"/>
    <property type="match status" value="2"/>
</dbReference>
<evidence type="ECO:0000256" key="9">
    <source>
        <dbReference type="ARBA" id="ARBA00048679"/>
    </source>
</evidence>
<name>A0A196S8F5_BLAHN</name>
<evidence type="ECO:0000259" key="12">
    <source>
        <dbReference type="PROSITE" id="PS50011"/>
    </source>
</evidence>
<dbReference type="InterPro" id="IPR011009">
    <property type="entry name" value="Kinase-like_dom_sf"/>
</dbReference>
<comment type="catalytic activity">
    <reaction evidence="9">
        <text>L-seryl-[protein] + ATP = O-phospho-L-seryl-[protein] + ADP + H(+)</text>
        <dbReference type="Rhea" id="RHEA:17989"/>
        <dbReference type="Rhea" id="RHEA-COMP:9863"/>
        <dbReference type="Rhea" id="RHEA-COMP:11604"/>
        <dbReference type="ChEBI" id="CHEBI:15378"/>
        <dbReference type="ChEBI" id="CHEBI:29999"/>
        <dbReference type="ChEBI" id="CHEBI:30616"/>
        <dbReference type="ChEBI" id="CHEBI:83421"/>
        <dbReference type="ChEBI" id="CHEBI:456216"/>
        <dbReference type="EC" id="2.7.11.1"/>
    </reaction>
</comment>
<keyword evidence="3" id="KW-0723">Serine/threonine-protein kinase</keyword>
<dbReference type="InterPro" id="IPR017441">
    <property type="entry name" value="Protein_kinase_ATP_BS"/>
</dbReference>
<dbReference type="AlphaFoldDB" id="A0A196S8F5"/>
<evidence type="ECO:0000313" key="13">
    <source>
        <dbReference type="EMBL" id="OAO13313.1"/>
    </source>
</evidence>
<keyword evidence="11" id="KW-0472">Membrane</keyword>
<keyword evidence="11" id="KW-1133">Transmembrane helix</keyword>
<sequence>MAPADAIDSYTIVKTIGKGEYSGVLLARESDSGEYVVVRKLILAQNRDVLEDAFRLVEDVQFNLLLSYQTLNIANSTITIVMPYCKRGSLFSFLQKGVQFTECELMEIASYCLIGLDYLHSQDITHGNLKPDNLFLTDEGVLKMADYGLLSAIRQCCRRQHTLHDTFIYTAPEVFEGKEELKSDVWSLGITLMELAERVNPFFGMSTMKLVTRVMKEEPPTLSLNKWSSDFVDFVKQCMTKDVEKRPCVNDLMNHPFVAECVDRIIAEEKSTLLSQLVLRIEKEEEDVHRRASGIVICKADWDNLPPDVSSITVKRCNEYEKELNLSRFRDLENVKIEENCFPRVRRVRIEGLSKLKRIEIGSGCFKCAREGAALLVKDCSGLTELRIGDYAFSFFGVLQLNNLPSLEHMEIGKDCFKNADFIVGGFDSLVSICLFSSAFENARHTVIEDCPKLKYVSMGERTLRGVEKESCDVLLKNLPNLEVMNCGKGCFENARIQVENCPALNRKKLTSSTEEDWEAWLVRRWKWLVLGLAVAVLVGIVSLVIVLNAKERDTAAKETIDKLKECLNGTEIHEDMTELVVPSNRCNNNSLDNIDLGRLKKLKTIEIEDNAFQDVLNMKLSGLADLERLIIGRNSFMKENGMFVVEDCDSVKEIRIGDNSFKDYSGFEVKNVPSLEQLVIGNNCFGEVEDVSLNQLKKVETVEVGENSFGNRAGSFSLVDCDAVKVFRVGNNSFSNYYACEIQNVPLLELIEIGNGCFGNVPKLALVSMSKLDRILIGEDSFTRLDLEAFSFQLLFSVASEGMSSFLVKDCPLVTEMRVGFGSFLGYEECVIDNVPSLEVIEIGSSCFVSSSIKLINLPVLTALSFGSHSFMNCTHALFENLPLLTTIHFGMDSFAFSEQTNTSLVMRNLPLLTTIITEEGSLTFHNPHSVNLEEMPSLTTVTLPNAFQYKDDMSMANVGEPLKNAVQPLFMNCWSNTILSVDTESIVIPSGVCNDPVIHEIDLSNYRKMRSLHIGSSSYASVRELKLVGFLNLETVVIGANSFLFKGGEFYLQNCPRVREVMVGSLTFMNCRHVLFENLPRLTTLQFGVDAFTFNEWTNTSLVMRGSE</sequence>
<dbReference type="OrthoDB" id="346907at2759"/>
<evidence type="ECO:0000256" key="11">
    <source>
        <dbReference type="SAM" id="Phobius"/>
    </source>
</evidence>
<dbReference type="InterPro" id="IPR026906">
    <property type="entry name" value="LRR_5"/>
</dbReference>
<evidence type="ECO:0000256" key="8">
    <source>
        <dbReference type="ARBA" id="ARBA00047899"/>
    </source>
</evidence>
<dbReference type="InterPro" id="IPR050629">
    <property type="entry name" value="STE20/SPS1-PAK"/>
</dbReference>
<dbReference type="Gene3D" id="1.10.510.10">
    <property type="entry name" value="Transferase(Phosphotransferase) domain 1"/>
    <property type="match status" value="1"/>
</dbReference>
<keyword evidence="7 10" id="KW-0067">ATP-binding</keyword>
<dbReference type="SUPFAM" id="SSF52058">
    <property type="entry name" value="L domain-like"/>
    <property type="match status" value="3"/>
</dbReference>
<dbReference type="GO" id="GO:0004674">
    <property type="term" value="F:protein serine/threonine kinase activity"/>
    <property type="evidence" value="ECO:0007669"/>
    <property type="project" value="UniProtKB-KW"/>
</dbReference>
<accession>A0A196S8F5</accession>
<evidence type="ECO:0000256" key="1">
    <source>
        <dbReference type="ARBA" id="ARBA00008874"/>
    </source>
</evidence>
<dbReference type="Proteomes" id="UP000078348">
    <property type="component" value="Unassembled WGS sequence"/>
</dbReference>
<dbReference type="PANTHER" id="PTHR48012">
    <property type="entry name" value="STERILE20-LIKE KINASE, ISOFORM B-RELATED"/>
    <property type="match status" value="1"/>
</dbReference>
<feature type="transmembrane region" description="Helical" evidence="11">
    <location>
        <begin position="528"/>
        <end position="548"/>
    </location>
</feature>
<dbReference type="SUPFAM" id="SSF56112">
    <property type="entry name" value="Protein kinase-like (PK-like)"/>
    <property type="match status" value="1"/>
</dbReference>
<dbReference type="PROSITE" id="PS50011">
    <property type="entry name" value="PROTEIN_KINASE_DOM"/>
    <property type="match status" value="1"/>
</dbReference>
<dbReference type="Pfam" id="PF00069">
    <property type="entry name" value="Pkinase"/>
    <property type="match status" value="1"/>
</dbReference>
<dbReference type="GO" id="GO:0005737">
    <property type="term" value="C:cytoplasm"/>
    <property type="evidence" value="ECO:0007669"/>
    <property type="project" value="TreeGrafter"/>
</dbReference>
<comment type="caution">
    <text evidence="13">The sequence shown here is derived from an EMBL/GenBank/DDBJ whole genome shotgun (WGS) entry which is preliminary data.</text>
</comment>
<evidence type="ECO:0000256" key="2">
    <source>
        <dbReference type="ARBA" id="ARBA00012513"/>
    </source>
</evidence>
<comment type="similarity">
    <text evidence="1">Belongs to the protein kinase superfamily. STE Ser/Thr protein kinase family. STE20 subfamily.</text>
</comment>
<proteinExistence type="inferred from homology"/>
<keyword evidence="14" id="KW-1185">Reference proteome</keyword>
<protein>
    <recommendedName>
        <fullName evidence="2">non-specific serine/threonine protein kinase</fullName>
        <ecNumber evidence="2">2.7.11.1</ecNumber>
    </recommendedName>
</protein>
<dbReference type="STRING" id="478820.A0A196S8F5"/>
<evidence type="ECO:0000256" key="10">
    <source>
        <dbReference type="PROSITE-ProRule" id="PRU10141"/>
    </source>
</evidence>
<keyword evidence="5 10" id="KW-0547">Nucleotide-binding</keyword>
<evidence type="ECO:0000256" key="3">
    <source>
        <dbReference type="ARBA" id="ARBA00022527"/>
    </source>
</evidence>
<evidence type="ECO:0000256" key="6">
    <source>
        <dbReference type="ARBA" id="ARBA00022777"/>
    </source>
</evidence>